<keyword evidence="3" id="KW-1185">Reference proteome</keyword>
<dbReference type="AlphaFoldDB" id="A0A0E0IY90"/>
<dbReference type="Gramene" id="ONIVA11G03120.1">
    <property type="protein sequence ID" value="ONIVA11G03120.1"/>
    <property type="gene ID" value="ONIVA11G03120"/>
</dbReference>
<accession>A0A0E0IY90</accession>
<feature type="region of interest" description="Disordered" evidence="1">
    <location>
        <begin position="1"/>
        <end position="81"/>
    </location>
</feature>
<proteinExistence type="predicted"/>
<reference evidence="2" key="2">
    <citation type="submission" date="2018-04" db="EMBL/GenBank/DDBJ databases">
        <title>OnivRS2 (Oryza nivara Reference Sequence Version 2).</title>
        <authorList>
            <person name="Zhang J."/>
            <person name="Kudrna D."/>
            <person name="Lee S."/>
            <person name="Talag J."/>
            <person name="Rajasekar S."/>
            <person name="Welchert J."/>
            <person name="Hsing Y.-I."/>
            <person name="Wing R.A."/>
        </authorList>
    </citation>
    <scope>NUCLEOTIDE SEQUENCE [LARGE SCALE GENOMIC DNA]</scope>
    <source>
        <strain evidence="2">SL10</strain>
    </source>
</reference>
<dbReference type="EnsemblPlants" id="ONIVA11G03120.1">
    <property type="protein sequence ID" value="ONIVA11G03120.1"/>
    <property type="gene ID" value="ONIVA11G03120"/>
</dbReference>
<dbReference type="HOGENOM" id="CLU_1680726_0_0_1"/>
<sequence length="194" mass="21455">MSYFYPKYRDGGRGEASNERAATGDDGAERGGGGDGAEDSPAPPALPHARSSQLVAPSSPRRCPPPAAIPSHSCRPGRHSAQSHAPVQLCGRSKGQEHGTCPSASDTLASSLLSPSCACAGRRLHLLQARESYCASDWELTCHQETRFLFNLCPMLQVQQPWRMEAAETLIMAWRRRRRRSCRERSWSRWCWCC</sequence>
<feature type="compositionally biased region" description="Basic and acidic residues" evidence="1">
    <location>
        <begin position="7"/>
        <end position="18"/>
    </location>
</feature>
<dbReference type="Proteomes" id="UP000006591">
    <property type="component" value="Chromosome 11"/>
</dbReference>
<evidence type="ECO:0000313" key="2">
    <source>
        <dbReference type="EnsemblPlants" id="ONIVA11G03120.1"/>
    </source>
</evidence>
<protein>
    <submittedName>
        <fullName evidence="2">Uncharacterized protein</fullName>
    </submittedName>
</protein>
<evidence type="ECO:0000256" key="1">
    <source>
        <dbReference type="SAM" id="MobiDB-lite"/>
    </source>
</evidence>
<reference evidence="2" key="1">
    <citation type="submission" date="2015-04" db="UniProtKB">
        <authorList>
            <consortium name="EnsemblPlants"/>
        </authorList>
    </citation>
    <scope>IDENTIFICATION</scope>
    <source>
        <strain evidence="2">SL10</strain>
    </source>
</reference>
<evidence type="ECO:0000313" key="3">
    <source>
        <dbReference type="Proteomes" id="UP000006591"/>
    </source>
</evidence>
<organism evidence="2">
    <name type="scientific">Oryza nivara</name>
    <name type="common">Indian wild rice</name>
    <name type="synonym">Oryza sativa f. spontanea</name>
    <dbReference type="NCBI Taxonomy" id="4536"/>
    <lineage>
        <taxon>Eukaryota</taxon>
        <taxon>Viridiplantae</taxon>
        <taxon>Streptophyta</taxon>
        <taxon>Embryophyta</taxon>
        <taxon>Tracheophyta</taxon>
        <taxon>Spermatophyta</taxon>
        <taxon>Magnoliopsida</taxon>
        <taxon>Liliopsida</taxon>
        <taxon>Poales</taxon>
        <taxon>Poaceae</taxon>
        <taxon>BOP clade</taxon>
        <taxon>Oryzoideae</taxon>
        <taxon>Oryzeae</taxon>
        <taxon>Oryzinae</taxon>
        <taxon>Oryza</taxon>
    </lineage>
</organism>
<name>A0A0E0IY90_ORYNI</name>